<dbReference type="EMBL" id="BK015789">
    <property type="protein sequence ID" value="DAE24944.1"/>
    <property type="molecule type" value="Genomic_DNA"/>
</dbReference>
<reference evidence="1" key="1">
    <citation type="journal article" date="2021" name="Proc. Natl. Acad. Sci. U.S.A.">
        <title>A Catalog of Tens of Thousands of Viruses from Human Metagenomes Reveals Hidden Associations with Chronic Diseases.</title>
        <authorList>
            <person name="Tisza M.J."/>
            <person name="Buck C.B."/>
        </authorList>
    </citation>
    <scope>NUCLEOTIDE SEQUENCE</scope>
    <source>
        <strain evidence="1">Ctxjh1</strain>
    </source>
</reference>
<protein>
    <submittedName>
        <fullName evidence="1">Uncharacterized protein</fullName>
    </submittedName>
</protein>
<name>A0A8S5R0S1_9CAUD</name>
<sequence length="30" mass="3579">MWLVIYISLKHCSPYTGYRIICFIICNVTK</sequence>
<evidence type="ECO:0000313" key="1">
    <source>
        <dbReference type="EMBL" id="DAE24944.1"/>
    </source>
</evidence>
<organism evidence="1">
    <name type="scientific">Myoviridae sp. ctxjh1</name>
    <dbReference type="NCBI Taxonomy" id="2826714"/>
    <lineage>
        <taxon>Viruses</taxon>
        <taxon>Duplodnaviria</taxon>
        <taxon>Heunggongvirae</taxon>
        <taxon>Uroviricota</taxon>
        <taxon>Caudoviricetes</taxon>
    </lineage>
</organism>
<proteinExistence type="predicted"/>
<accession>A0A8S5R0S1</accession>